<dbReference type="Proteomes" id="UP000054217">
    <property type="component" value="Unassembled WGS sequence"/>
</dbReference>
<feature type="domain" description="Protein kinase" evidence="2">
    <location>
        <begin position="251"/>
        <end position="603"/>
    </location>
</feature>
<evidence type="ECO:0000259" key="2">
    <source>
        <dbReference type="PROSITE" id="PS50011"/>
    </source>
</evidence>
<proteinExistence type="predicted"/>
<dbReference type="InParanoid" id="A0A0C3K6J0"/>
<reference evidence="3 4" key="1">
    <citation type="submission" date="2014-04" db="EMBL/GenBank/DDBJ databases">
        <authorList>
            <consortium name="DOE Joint Genome Institute"/>
            <person name="Kuo A."/>
            <person name="Kohler A."/>
            <person name="Costa M.D."/>
            <person name="Nagy L.G."/>
            <person name="Floudas D."/>
            <person name="Copeland A."/>
            <person name="Barry K.W."/>
            <person name="Cichocki N."/>
            <person name="Veneault-Fourrey C."/>
            <person name="LaButti K."/>
            <person name="Lindquist E.A."/>
            <person name="Lipzen A."/>
            <person name="Lundell T."/>
            <person name="Morin E."/>
            <person name="Murat C."/>
            <person name="Sun H."/>
            <person name="Tunlid A."/>
            <person name="Henrissat B."/>
            <person name="Grigoriev I.V."/>
            <person name="Hibbett D.S."/>
            <person name="Martin F."/>
            <person name="Nordberg H.P."/>
            <person name="Cantor M.N."/>
            <person name="Hua S.X."/>
        </authorList>
    </citation>
    <scope>NUCLEOTIDE SEQUENCE [LARGE SCALE GENOMIC DNA]</scope>
    <source>
        <strain evidence="3 4">Marx 270</strain>
    </source>
</reference>
<gene>
    <name evidence="3" type="ORF">M404DRAFT_25818</name>
</gene>
<dbReference type="GO" id="GO:0004672">
    <property type="term" value="F:protein kinase activity"/>
    <property type="evidence" value="ECO:0007669"/>
    <property type="project" value="InterPro"/>
</dbReference>
<dbReference type="PROSITE" id="PS50011">
    <property type="entry name" value="PROTEIN_KINASE_DOM"/>
    <property type="match status" value="1"/>
</dbReference>
<dbReference type="Pfam" id="PF17667">
    <property type="entry name" value="Pkinase_fungal"/>
    <property type="match status" value="2"/>
</dbReference>
<reference evidence="4" key="2">
    <citation type="submission" date="2015-01" db="EMBL/GenBank/DDBJ databases">
        <title>Evolutionary Origins and Diversification of the Mycorrhizal Mutualists.</title>
        <authorList>
            <consortium name="DOE Joint Genome Institute"/>
            <consortium name="Mycorrhizal Genomics Consortium"/>
            <person name="Kohler A."/>
            <person name="Kuo A."/>
            <person name="Nagy L.G."/>
            <person name="Floudas D."/>
            <person name="Copeland A."/>
            <person name="Barry K.W."/>
            <person name="Cichocki N."/>
            <person name="Veneault-Fourrey C."/>
            <person name="LaButti K."/>
            <person name="Lindquist E.A."/>
            <person name="Lipzen A."/>
            <person name="Lundell T."/>
            <person name="Morin E."/>
            <person name="Murat C."/>
            <person name="Riley R."/>
            <person name="Ohm R."/>
            <person name="Sun H."/>
            <person name="Tunlid A."/>
            <person name="Henrissat B."/>
            <person name="Grigoriev I.V."/>
            <person name="Hibbett D.S."/>
            <person name="Martin F."/>
        </authorList>
    </citation>
    <scope>NUCLEOTIDE SEQUENCE [LARGE SCALE GENOMIC DNA]</scope>
    <source>
        <strain evidence="4">Marx 270</strain>
    </source>
</reference>
<dbReference type="EMBL" id="KN831968">
    <property type="protein sequence ID" value="KIO05212.1"/>
    <property type="molecule type" value="Genomic_DNA"/>
</dbReference>
<sequence length="723" mass="81633">MTSIRESSSKSAPATNVGSTPITQRARTAHYSCEPPPLQDKMKATLAEETKRRYVGPVDVSQFLEDCLPCSNSTPSVPSLSEQELNALREVADATSENNMYEPFKRALQRYAHGMIFTNTSSNSAKDSFPLKPDLCLYEAADTSQKTDFSAAELCIELKPYMSYDPFTDLDPNTNDDPFERDTVHANNTRGQITTYAVAQFNSQFRIFAFSIVVFNDHARLVRWDRAGAVVSTRFNYVQNSNLLTDFIWRFSHLSREERGHDRSVSPAKLSKQETQKVRQALGLKAGTPLFAFTVPHEDGDKVFYGPRFPFPVRSLVGRSTRTVPVCHFINGEPRKLFLKEYWRPEGMRGEIEIYQHLIRHNVEHIAPLVCGGDVPRGETRTHEHAKTRPISHRLLHRLVLDFVGRRLTEFKSTKELAQAVLHAMTAHWLAFDKAGILHRDVSVNNILIDENGNGVLIDWELAIFYEEYSAGRRNHDRTGTWQFISAALLRNHGEIHDLKDDIESFVHVLGWSFLRYAPFPLSGNSRKRMLVTLYDTSFPADGGGLSGNALKEMCLASGKYMVDADIKGTSPILELIRTIASPFQARYGEPPTASQTERYQRLKEKVAKGLCDQGDVEDHPAHTYQLGMERLKNSEWFLDTFKDALRRPDWPEKDAADAHLLPITEGTSKQQQLAAQRVETQSQLLSASSHPSGSLKRSASPPPSDVQHKRSRLDDNSDKTLE</sequence>
<dbReference type="Gene3D" id="1.10.510.10">
    <property type="entry name" value="Transferase(Phosphotransferase) domain 1"/>
    <property type="match status" value="1"/>
</dbReference>
<dbReference type="SUPFAM" id="SSF56112">
    <property type="entry name" value="Protein kinase-like (PK-like)"/>
    <property type="match status" value="1"/>
</dbReference>
<dbReference type="PANTHER" id="PTHR38248">
    <property type="entry name" value="FUNK1 6"/>
    <property type="match status" value="1"/>
</dbReference>
<accession>A0A0C3K6J0</accession>
<dbReference type="InterPro" id="IPR000719">
    <property type="entry name" value="Prot_kinase_dom"/>
</dbReference>
<dbReference type="AlphaFoldDB" id="A0A0C3K6J0"/>
<organism evidence="3 4">
    <name type="scientific">Pisolithus tinctorius Marx 270</name>
    <dbReference type="NCBI Taxonomy" id="870435"/>
    <lineage>
        <taxon>Eukaryota</taxon>
        <taxon>Fungi</taxon>
        <taxon>Dikarya</taxon>
        <taxon>Basidiomycota</taxon>
        <taxon>Agaricomycotina</taxon>
        <taxon>Agaricomycetes</taxon>
        <taxon>Agaricomycetidae</taxon>
        <taxon>Boletales</taxon>
        <taxon>Sclerodermatineae</taxon>
        <taxon>Pisolithaceae</taxon>
        <taxon>Pisolithus</taxon>
    </lineage>
</organism>
<dbReference type="InterPro" id="IPR011009">
    <property type="entry name" value="Kinase-like_dom_sf"/>
</dbReference>
<dbReference type="OrthoDB" id="2881271at2759"/>
<keyword evidence="4" id="KW-1185">Reference proteome</keyword>
<feature type="region of interest" description="Disordered" evidence="1">
    <location>
        <begin position="679"/>
        <end position="723"/>
    </location>
</feature>
<dbReference type="GO" id="GO:0005524">
    <property type="term" value="F:ATP binding"/>
    <property type="evidence" value="ECO:0007669"/>
    <property type="project" value="InterPro"/>
</dbReference>
<evidence type="ECO:0000313" key="3">
    <source>
        <dbReference type="EMBL" id="KIO05212.1"/>
    </source>
</evidence>
<dbReference type="PROSITE" id="PS00109">
    <property type="entry name" value="PROTEIN_KINASE_TYR"/>
    <property type="match status" value="1"/>
</dbReference>
<name>A0A0C3K6J0_PISTI</name>
<feature type="compositionally biased region" description="Polar residues" evidence="1">
    <location>
        <begin position="1"/>
        <end position="26"/>
    </location>
</feature>
<evidence type="ECO:0000256" key="1">
    <source>
        <dbReference type="SAM" id="MobiDB-lite"/>
    </source>
</evidence>
<dbReference type="PANTHER" id="PTHR38248:SF2">
    <property type="entry name" value="FUNK1 11"/>
    <property type="match status" value="1"/>
</dbReference>
<evidence type="ECO:0000313" key="4">
    <source>
        <dbReference type="Proteomes" id="UP000054217"/>
    </source>
</evidence>
<feature type="compositionally biased region" description="Basic and acidic residues" evidence="1">
    <location>
        <begin position="707"/>
        <end position="723"/>
    </location>
</feature>
<feature type="compositionally biased region" description="Polar residues" evidence="1">
    <location>
        <begin position="679"/>
        <end position="698"/>
    </location>
</feature>
<dbReference type="HOGENOM" id="CLU_006410_5_0_1"/>
<dbReference type="InterPro" id="IPR008266">
    <property type="entry name" value="Tyr_kinase_AS"/>
</dbReference>
<dbReference type="InterPro" id="IPR040976">
    <property type="entry name" value="Pkinase_fungal"/>
</dbReference>
<protein>
    <recommendedName>
        <fullName evidence="2">Protein kinase domain-containing protein</fullName>
    </recommendedName>
</protein>
<feature type="region of interest" description="Disordered" evidence="1">
    <location>
        <begin position="1"/>
        <end position="38"/>
    </location>
</feature>